<dbReference type="RefSeq" id="WP_211558689.1">
    <property type="nucleotide sequence ID" value="NZ_JAGVRK010000001.1"/>
</dbReference>
<evidence type="ECO:0000313" key="2">
    <source>
        <dbReference type="EMBL" id="MBS2969367.1"/>
    </source>
</evidence>
<dbReference type="Proteomes" id="UP000682403">
    <property type="component" value="Unassembled WGS sequence"/>
</dbReference>
<accession>A0ABS5LFA6</accession>
<evidence type="ECO:0000256" key="1">
    <source>
        <dbReference type="SAM" id="Coils"/>
    </source>
</evidence>
<feature type="coiled-coil region" evidence="1">
    <location>
        <begin position="7"/>
        <end position="34"/>
    </location>
</feature>
<sequence length="84" mass="9329">MGKLIDRKEIEELLKDIEEDMARLEEKIGSAILTVSMSKEQAVMAKGNSAADLLDNIEYTARLASSGRKWPIEGSFVLNTSFHS</sequence>
<keyword evidence="3" id="KW-1185">Reference proteome</keyword>
<name>A0ABS5LFA6_9BACI</name>
<proteinExistence type="predicted"/>
<organism evidence="2 3">
    <name type="scientific">Metabacillus flavus</name>
    <dbReference type="NCBI Taxonomy" id="2823519"/>
    <lineage>
        <taxon>Bacteria</taxon>
        <taxon>Bacillati</taxon>
        <taxon>Bacillota</taxon>
        <taxon>Bacilli</taxon>
        <taxon>Bacillales</taxon>
        <taxon>Bacillaceae</taxon>
        <taxon>Metabacillus</taxon>
    </lineage>
</organism>
<dbReference type="EMBL" id="JAGVRK010000001">
    <property type="protein sequence ID" value="MBS2969367.1"/>
    <property type="molecule type" value="Genomic_DNA"/>
</dbReference>
<keyword evidence="1" id="KW-0175">Coiled coil</keyword>
<gene>
    <name evidence="2" type="ORF">J9317_11380</name>
</gene>
<protein>
    <submittedName>
        <fullName evidence="2">Uncharacterized protein</fullName>
    </submittedName>
</protein>
<comment type="caution">
    <text evidence="2">The sequence shown here is derived from an EMBL/GenBank/DDBJ whole genome shotgun (WGS) entry which is preliminary data.</text>
</comment>
<reference evidence="2 3" key="1">
    <citation type="submission" date="2021-04" db="EMBL/GenBank/DDBJ databases">
        <title>Metabacillus sp. strain KIGAM252 whole genome sequence.</title>
        <authorList>
            <person name="Seo M.-J."/>
            <person name="Cho E.-S."/>
            <person name="Hwang C.Y."/>
            <person name="Yoon D.J."/>
        </authorList>
    </citation>
    <scope>NUCLEOTIDE SEQUENCE [LARGE SCALE GENOMIC DNA]</scope>
    <source>
        <strain evidence="2 3">KIGAM252</strain>
    </source>
</reference>
<evidence type="ECO:0000313" key="3">
    <source>
        <dbReference type="Proteomes" id="UP000682403"/>
    </source>
</evidence>